<dbReference type="RefSeq" id="WP_284257005.1">
    <property type="nucleotide sequence ID" value="NZ_BSOS01000013.1"/>
</dbReference>
<gene>
    <name evidence="6" type="ORF">GCM10010909_10080</name>
</gene>
<dbReference type="InterPro" id="IPR029759">
    <property type="entry name" value="GPX_AS"/>
</dbReference>
<accession>A0ABQ6A4S6</accession>
<name>A0ABQ6A4S6_9PROT</name>
<evidence type="ECO:0000313" key="6">
    <source>
        <dbReference type="EMBL" id="GLR66328.1"/>
    </source>
</evidence>
<comment type="caution">
    <text evidence="6">The sequence shown here is derived from an EMBL/GenBank/DDBJ whole genome shotgun (WGS) entry which is preliminary data.</text>
</comment>
<dbReference type="PROSITE" id="PS51355">
    <property type="entry name" value="GLUTATHIONE_PEROXID_3"/>
    <property type="match status" value="1"/>
</dbReference>
<proteinExistence type="inferred from homology"/>
<evidence type="ECO:0000256" key="1">
    <source>
        <dbReference type="ARBA" id="ARBA00006926"/>
    </source>
</evidence>
<dbReference type="PRINTS" id="PR01011">
    <property type="entry name" value="GLUTPROXDASE"/>
</dbReference>
<organism evidence="6 7">
    <name type="scientific">Acidocella aquatica</name>
    <dbReference type="NCBI Taxonomy" id="1922313"/>
    <lineage>
        <taxon>Bacteria</taxon>
        <taxon>Pseudomonadati</taxon>
        <taxon>Pseudomonadota</taxon>
        <taxon>Alphaproteobacteria</taxon>
        <taxon>Acetobacterales</taxon>
        <taxon>Acidocellaceae</taxon>
        <taxon>Acidocella</taxon>
    </lineage>
</organism>
<reference evidence="7" key="1">
    <citation type="journal article" date="2019" name="Int. J. Syst. Evol. Microbiol.">
        <title>The Global Catalogue of Microorganisms (GCM) 10K type strain sequencing project: providing services to taxonomists for standard genome sequencing and annotation.</title>
        <authorList>
            <consortium name="The Broad Institute Genomics Platform"/>
            <consortium name="The Broad Institute Genome Sequencing Center for Infectious Disease"/>
            <person name="Wu L."/>
            <person name="Ma J."/>
        </authorList>
    </citation>
    <scope>NUCLEOTIDE SEQUENCE [LARGE SCALE GENOMIC DNA]</scope>
    <source>
        <strain evidence="7">NBRC 112502</strain>
    </source>
</reference>
<dbReference type="Gene3D" id="3.40.30.10">
    <property type="entry name" value="Glutaredoxin"/>
    <property type="match status" value="1"/>
</dbReference>
<dbReference type="InterPro" id="IPR000889">
    <property type="entry name" value="Glutathione_peroxidase"/>
</dbReference>
<evidence type="ECO:0000256" key="2">
    <source>
        <dbReference type="ARBA" id="ARBA00022559"/>
    </source>
</evidence>
<dbReference type="InterPro" id="IPR036249">
    <property type="entry name" value="Thioredoxin-like_sf"/>
</dbReference>
<sequence>MSNAYDFSFETLQGKPYPLKDLAGRPLLIVNTASQCGFTPQYKALEALWQAHKASGLAVIGVPCNDFGAQEPGSATEIASFCELNYGVDFPMMAKVHVKGRDAHPFFRWAAGQGGFLAKPRWNFYKYLINKNGGLEDWFSSLTRPDSPKFKAAIAKMLG</sequence>
<dbReference type="GO" id="GO:0004601">
    <property type="term" value="F:peroxidase activity"/>
    <property type="evidence" value="ECO:0007669"/>
    <property type="project" value="UniProtKB-KW"/>
</dbReference>
<dbReference type="PANTHER" id="PTHR11592:SF78">
    <property type="entry name" value="GLUTATHIONE PEROXIDASE"/>
    <property type="match status" value="1"/>
</dbReference>
<dbReference type="SUPFAM" id="SSF52833">
    <property type="entry name" value="Thioredoxin-like"/>
    <property type="match status" value="1"/>
</dbReference>
<dbReference type="PANTHER" id="PTHR11592">
    <property type="entry name" value="GLUTATHIONE PEROXIDASE"/>
    <property type="match status" value="1"/>
</dbReference>
<evidence type="ECO:0000256" key="4">
    <source>
        <dbReference type="RuleBase" id="RU000499"/>
    </source>
</evidence>
<keyword evidence="7" id="KW-1185">Reference proteome</keyword>
<protein>
    <recommendedName>
        <fullName evidence="4">Glutathione peroxidase</fullName>
    </recommendedName>
</protein>
<keyword evidence="3 4" id="KW-0560">Oxidoreductase</keyword>
<dbReference type="CDD" id="cd00340">
    <property type="entry name" value="GSH_Peroxidase"/>
    <property type="match status" value="1"/>
</dbReference>
<dbReference type="InterPro" id="IPR013766">
    <property type="entry name" value="Thioredoxin_domain"/>
</dbReference>
<dbReference type="PIRSF" id="PIRSF000303">
    <property type="entry name" value="Glutathion_perox"/>
    <property type="match status" value="1"/>
</dbReference>
<feature type="domain" description="Thioredoxin" evidence="5">
    <location>
        <begin position="1"/>
        <end position="159"/>
    </location>
</feature>
<evidence type="ECO:0000256" key="3">
    <source>
        <dbReference type="ARBA" id="ARBA00023002"/>
    </source>
</evidence>
<evidence type="ECO:0000313" key="7">
    <source>
        <dbReference type="Proteomes" id="UP001156641"/>
    </source>
</evidence>
<dbReference type="PROSITE" id="PS51352">
    <property type="entry name" value="THIOREDOXIN_2"/>
    <property type="match status" value="1"/>
</dbReference>
<dbReference type="PROSITE" id="PS00460">
    <property type="entry name" value="GLUTATHIONE_PEROXID_1"/>
    <property type="match status" value="1"/>
</dbReference>
<dbReference type="EMBL" id="BSOS01000013">
    <property type="protein sequence ID" value="GLR66328.1"/>
    <property type="molecule type" value="Genomic_DNA"/>
</dbReference>
<comment type="similarity">
    <text evidence="1 4">Belongs to the glutathione peroxidase family.</text>
</comment>
<dbReference type="Pfam" id="PF00255">
    <property type="entry name" value="GSHPx"/>
    <property type="match status" value="1"/>
</dbReference>
<evidence type="ECO:0000259" key="5">
    <source>
        <dbReference type="PROSITE" id="PS51352"/>
    </source>
</evidence>
<dbReference type="Proteomes" id="UP001156641">
    <property type="component" value="Unassembled WGS sequence"/>
</dbReference>
<keyword evidence="2 4" id="KW-0575">Peroxidase</keyword>